<name>A0A3M8LPH1_9MICO</name>
<evidence type="ECO:0000256" key="2">
    <source>
        <dbReference type="ARBA" id="ARBA00023125"/>
    </source>
</evidence>
<dbReference type="InterPro" id="IPR036388">
    <property type="entry name" value="WH-like_DNA-bd_sf"/>
</dbReference>
<dbReference type="Pfam" id="PF01047">
    <property type="entry name" value="MarR"/>
    <property type="match status" value="1"/>
</dbReference>
<evidence type="ECO:0000256" key="3">
    <source>
        <dbReference type="ARBA" id="ARBA00023163"/>
    </source>
</evidence>
<dbReference type="SUPFAM" id="SSF46785">
    <property type="entry name" value="Winged helix' DNA-binding domain"/>
    <property type="match status" value="1"/>
</dbReference>
<keyword evidence="7" id="KW-1185">Reference proteome</keyword>
<gene>
    <name evidence="6" type="ORF">EEJ31_03515</name>
</gene>
<evidence type="ECO:0000313" key="6">
    <source>
        <dbReference type="EMBL" id="RNE66614.1"/>
    </source>
</evidence>
<feature type="region of interest" description="Disordered" evidence="4">
    <location>
        <begin position="152"/>
        <end position="176"/>
    </location>
</feature>
<dbReference type="PROSITE" id="PS01117">
    <property type="entry name" value="HTH_MARR_1"/>
    <property type="match status" value="1"/>
</dbReference>
<dbReference type="GO" id="GO:0003700">
    <property type="term" value="F:DNA-binding transcription factor activity"/>
    <property type="evidence" value="ECO:0007669"/>
    <property type="project" value="InterPro"/>
</dbReference>
<evidence type="ECO:0000259" key="5">
    <source>
        <dbReference type="PROSITE" id="PS50995"/>
    </source>
</evidence>
<dbReference type="InterPro" id="IPR052526">
    <property type="entry name" value="HTH-type_Bedaq_tolerance"/>
</dbReference>
<comment type="caution">
    <text evidence="6">The sequence shown here is derived from an EMBL/GenBank/DDBJ whole genome shotgun (WGS) entry which is preliminary data.</text>
</comment>
<keyword evidence="3" id="KW-0804">Transcription</keyword>
<feature type="domain" description="HTH marR-type" evidence="5">
    <location>
        <begin position="1"/>
        <end position="143"/>
    </location>
</feature>
<keyword evidence="2" id="KW-0238">DNA-binding</keyword>
<dbReference type="InterPro" id="IPR036390">
    <property type="entry name" value="WH_DNA-bd_sf"/>
</dbReference>
<dbReference type="PROSITE" id="PS50995">
    <property type="entry name" value="HTH_MARR_2"/>
    <property type="match status" value="1"/>
</dbReference>
<evidence type="ECO:0000256" key="1">
    <source>
        <dbReference type="ARBA" id="ARBA00023015"/>
    </source>
</evidence>
<dbReference type="InterPro" id="IPR023187">
    <property type="entry name" value="Tscrpt_reg_MarR-type_CS"/>
</dbReference>
<keyword evidence="1" id="KW-0805">Transcription regulation</keyword>
<evidence type="ECO:0000313" key="7">
    <source>
        <dbReference type="Proteomes" id="UP000279859"/>
    </source>
</evidence>
<dbReference type="PRINTS" id="PR00598">
    <property type="entry name" value="HTHMARR"/>
</dbReference>
<dbReference type="PANTHER" id="PTHR39515:SF2">
    <property type="entry name" value="HTH-TYPE TRANSCRIPTIONAL REGULATOR RV0880"/>
    <property type="match status" value="1"/>
</dbReference>
<dbReference type="SMART" id="SM00347">
    <property type="entry name" value="HTH_MARR"/>
    <property type="match status" value="1"/>
</dbReference>
<accession>A0A3M8LPH1</accession>
<dbReference type="OrthoDB" id="8966183at2"/>
<dbReference type="PANTHER" id="PTHR39515">
    <property type="entry name" value="CONSERVED PROTEIN"/>
    <property type="match status" value="1"/>
</dbReference>
<proteinExistence type="predicted"/>
<organism evidence="6 7">
    <name type="scientific">Cryobacterium tepidiphilum</name>
    <dbReference type="NCBI Taxonomy" id="2486026"/>
    <lineage>
        <taxon>Bacteria</taxon>
        <taxon>Bacillati</taxon>
        <taxon>Actinomycetota</taxon>
        <taxon>Actinomycetes</taxon>
        <taxon>Micrococcales</taxon>
        <taxon>Microbacteriaceae</taxon>
        <taxon>Cryobacterium</taxon>
    </lineage>
</organism>
<dbReference type="Proteomes" id="UP000279859">
    <property type="component" value="Unassembled WGS sequence"/>
</dbReference>
<feature type="compositionally biased region" description="Low complexity" evidence="4">
    <location>
        <begin position="152"/>
        <end position="165"/>
    </location>
</feature>
<dbReference type="InterPro" id="IPR000835">
    <property type="entry name" value="HTH_MarR-typ"/>
</dbReference>
<dbReference type="GO" id="GO:0003677">
    <property type="term" value="F:DNA binding"/>
    <property type="evidence" value="ECO:0007669"/>
    <property type="project" value="UniProtKB-KW"/>
</dbReference>
<reference evidence="6 7" key="1">
    <citation type="submission" date="2018-11" db="EMBL/GenBank/DDBJ databases">
        <title>Cryobacterium sp. nov., isolated from rhizosphere soil of lettuce.</title>
        <authorList>
            <person name="Wang Y."/>
        </authorList>
    </citation>
    <scope>NUCLEOTIDE SEQUENCE [LARGE SCALE GENOMIC DNA]</scope>
    <source>
        <strain evidence="6 7">NEAU-85</strain>
    </source>
</reference>
<sequence>MGQQLSAADEDDRSAVATRLAVAIGRINRRIRPSNPELSYGQLSALSSIVRLGPLRPGDLARLESVSAPSVTRLIANLEAKGFVERTPDPVDGRAFYISASEAGADAVLRARQERAALLRELLADCSQDDLDRLTAALPALENAGHVDEAPADVAAAAGDRSSAPLVPAAETNHAG</sequence>
<protein>
    <submittedName>
        <fullName evidence="6">MarR family transcriptional regulator</fullName>
    </submittedName>
</protein>
<evidence type="ECO:0000256" key="4">
    <source>
        <dbReference type="SAM" id="MobiDB-lite"/>
    </source>
</evidence>
<dbReference type="AlphaFoldDB" id="A0A3M8LPH1"/>
<dbReference type="Gene3D" id="1.10.10.10">
    <property type="entry name" value="Winged helix-like DNA-binding domain superfamily/Winged helix DNA-binding domain"/>
    <property type="match status" value="1"/>
</dbReference>
<dbReference type="EMBL" id="RDSR01000004">
    <property type="protein sequence ID" value="RNE66614.1"/>
    <property type="molecule type" value="Genomic_DNA"/>
</dbReference>